<keyword evidence="3" id="KW-1185">Reference proteome</keyword>
<dbReference type="EMBL" id="BAABBN010000004">
    <property type="protein sequence ID" value="GAA3920231.1"/>
    <property type="molecule type" value="Genomic_DNA"/>
</dbReference>
<proteinExistence type="predicted"/>
<dbReference type="RefSeq" id="WP_344797037.1">
    <property type="nucleotide sequence ID" value="NZ_BAABBN010000004.1"/>
</dbReference>
<reference evidence="3" key="1">
    <citation type="journal article" date="2019" name="Int. J. Syst. Evol. Microbiol.">
        <title>The Global Catalogue of Microorganisms (GCM) 10K type strain sequencing project: providing services to taxonomists for standard genome sequencing and annotation.</title>
        <authorList>
            <consortium name="The Broad Institute Genomics Platform"/>
            <consortium name="The Broad Institute Genome Sequencing Center for Infectious Disease"/>
            <person name="Wu L."/>
            <person name="Ma J."/>
        </authorList>
    </citation>
    <scope>NUCLEOTIDE SEQUENCE [LARGE SCALE GENOMIC DNA]</scope>
    <source>
        <strain evidence="3">JCM 17551</strain>
    </source>
</reference>
<evidence type="ECO:0000313" key="3">
    <source>
        <dbReference type="Proteomes" id="UP001501565"/>
    </source>
</evidence>
<feature type="region of interest" description="Disordered" evidence="1">
    <location>
        <begin position="1"/>
        <end position="21"/>
    </location>
</feature>
<name>A0ABP7MCH1_9GAMM</name>
<comment type="caution">
    <text evidence="2">The sequence shown here is derived from an EMBL/GenBank/DDBJ whole genome shotgun (WGS) entry which is preliminary data.</text>
</comment>
<organism evidence="2 3">
    <name type="scientific">Litoribacillus peritrichatus</name>
    <dbReference type="NCBI Taxonomy" id="718191"/>
    <lineage>
        <taxon>Bacteria</taxon>
        <taxon>Pseudomonadati</taxon>
        <taxon>Pseudomonadota</taxon>
        <taxon>Gammaproteobacteria</taxon>
        <taxon>Oceanospirillales</taxon>
        <taxon>Oceanospirillaceae</taxon>
        <taxon>Litoribacillus</taxon>
    </lineage>
</organism>
<evidence type="ECO:0000256" key="1">
    <source>
        <dbReference type="SAM" id="MobiDB-lite"/>
    </source>
</evidence>
<protein>
    <submittedName>
        <fullName evidence="2">Uncharacterized protein</fullName>
    </submittedName>
</protein>
<evidence type="ECO:0000313" key="2">
    <source>
        <dbReference type="EMBL" id="GAA3920231.1"/>
    </source>
</evidence>
<gene>
    <name evidence="2" type="ORF">GCM10022277_14770</name>
</gene>
<dbReference type="Proteomes" id="UP001501565">
    <property type="component" value="Unassembled WGS sequence"/>
</dbReference>
<sequence length="196" mass="22738">MKDEFSRAASEPDGPDINHLHHRLTDTPKAWQDQTVPAYFYPMLHDVVFRHCPHVKAHDLVEFQKPLQQRNWYRISLLILFFISDDCFAQYRLSLTDVIALLHQTAKELSDAGSNRVYINDVDRREEFIRVVLHSLNLRPKGETPTQAEDRLQAASSTERFKVLQASKSAEERARKLRVALAKQKAKEAADKMTRE</sequence>
<accession>A0ABP7MCH1</accession>